<organism evidence="2 3">
    <name type="scientific">Phakopsora pachyrhizi</name>
    <name type="common">Asian soybean rust disease fungus</name>
    <dbReference type="NCBI Taxonomy" id="170000"/>
    <lineage>
        <taxon>Eukaryota</taxon>
        <taxon>Fungi</taxon>
        <taxon>Dikarya</taxon>
        <taxon>Basidiomycota</taxon>
        <taxon>Pucciniomycotina</taxon>
        <taxon>Pucciniomycetes</taxon>
        <taxon>Pucciniales</taxon>
        <taxon>Phakopsoraceae</taxon>
        <taxon>Phakopsora</taxon>
    </lineage>
</organism>
<accession>A0AAV0BEY1</accession>
<feature type="compositionally biased region" description="Low complexity" evidence="1">
    <location>
        <begin position="169"/>
        <end position="183"/>
    </location>
</feature>
<feature type="region of interest" description="Disordered" evidence="1">
    <location>
        <begin position="138"/>
        <end position="183"/>
    </location>
</feature>
<proteinExistence type="predicted"/>
<dbReference type="Proteomes" id="UP001153365">
    <property type="component" value="Unassembled WGS sequence"/>
</dbReference>
<evidence type="ECO:0000256" key="1">
    <source>
        <dbReference type="SAM" id="MobiDB-lite"/>
    </source>
</evidence>
<sequence>MGEGSQRARLMGEKDCRLFEMNLWWTRVVRMRMGSIVEGGKMYVVISGWGVRGLRNRIRNEARLAEEMDWISAIKLPAEYCNEQVVVLRSRMTAKADSKGFDDEAQGLIELNDISLKESELSLTHHYSILYKDLKSGSTNNDIDRHQQEQNEGEDQEQNKPQPCKGDDSVMMDSHSSVVALSL</sequence>
<protein>
    <submittedName>
        <fullName evidence="2">Uncharacterized protein</fullName>
    </submittedName>
</protein>
<reference evidence="2" key="1">
    <citation type="submission" date="2022-06" db="EMBL/GenBank/DDBJ databases">
        <authorList>
            <consortium name="SYNGENTA / RWTH Aachen University"/>
        </authorList>
    </citation>
    <scope>NUCLEOTIDE SEQUENCE</scope>
</reference>
<gene>
    <name evidence="2" type="ORF">PPACK8108_LOCUS20400</name>
</gene>
<dbReference type="EMBL" id="CALTRL010005747">
    <property type="protein sequence ID" value="CAH7685817.1"/>
    <property type="molecule type" value="Genomic_DNA"/>
</dbReference>
<name>A0AAV0BEY1_PHAPC</name>
<evidence type="ECO:0000313" key="2">
    <source>
        <dbReference type="EMBL" id="CAH7685817.1"/>
    </source>
</evidence>
<keyword evidence="3" id="KW-1185">Reference proteome</keyword>
<comment type="caution">
    <text evidence="2">The sequence shown here is derived from an EMBL/GenBank/DDBJ whole genome shotgun (WGS) entry which is preliminary data.</text>
</comment>
<evidence type="ECO:0000313" key="3">
    <source>
        <dbReference type="Proteomes" id="UP001153365"/>
    </source>
</evidence>
<dbReference type="AlphaFoldDB" id="A0AAV0BEY1"/>